<dbReference type="EMBL" id="CAEZWJ010000004">
    <property type="protein sequence ID" value="CAB4645328.1"/>
    <property type="molecule type" value="Genomic_DNA"/>
</dbReference>
<evidence type="ECO:0000313" key="4">
    <source>
        <dbReference type="EMBL" id="CAB4645328.1"/>
    </source>
</evidence>
<feature type="transmembrane region" description="Helical" evidence="2">
    <location>
        <begin position="82"/>
        <end position="108"/>
    </location>
</feature>
<feature type="compositionally biased region" description="Low complexity" evidence="1">
    <location>
        <begin position="25"/>
        <end position="35"/>
    </location>
</feature>
<evidence type="ECO:0000259" key="3">
    <source>
        <dbReference type="Pfam" id="PF13828"/>
    </source>
</evidence>
<evidence type="ECO:0000256" key="1">
    <source>
        <dbReference type="SAM" id="MobiDB-lite"/>
    </source>
</evidence>
<organism evidence="4">
    <name type="scientific">freshwater metagenome</name>
    <dbReference type="NCBI Taxonomy" id="449393"/>
    <lineage>
        <taxon>unclassified sequences</taxon>
        <taxon>metagenomes</taxon>
        <taxon>ecological metagenomes</taxon>
    </lineage>
</organism>
<proteinExistence type="predicted"/>
<feature type="domain" description="DUF4190" evidence="3">
    <location>
        <begin position="41"/>
        <end position="99"/>
    </location>
</feature>
<feature type="transmembrane region" description="Helical" evidence="2">
    <location>
        <begin position="37"/>
        <end position="62"/>
    </location>
</feature>
<keyword evidence="2" id="KW-0472">Membrane</keyword>
<reference evidence="4" key="1">
    <citation type="submission" date="2020-05" db="EMBL/GenBank/DDBJ databases">
        <authorList>
            <person name="Chiriac C."/>
            <person name="Salcher M."/>
            <person name="Ghai R."/>
            <person name="Kavagutti S V."/>
        </authorList>
    </citation>
    <scope>NUCLEOTIDE SEQUENCE</scope>
</reference>
<keyword evidence="2" id="KW-0812">Transmembrane</keyword>
<dbReference type="AlphaFoldDB" id="A0A6J6K8Q4"/>
<feature type="compositionally biased region" description="Polar residues" evidence="1">
    <location>
        <begin position="1"/>
        <end position="14"/>
    </location>
</feature>
<evidence type="ECO:0000256" key="2">
    <source>
        <dbReference type="SAM" id="Phobius"/>
    </source>
</evidence>
<dbReference type="InterPro" id="IPR025241">
    <property type="entry name" value="DUF4190"/>
</dbReference>
<keyword evidence="2" id="KW-1133">Transmembrane helix</keyword>
<gene>
    <name evidence="4" type="ORF">UFOPK2214_00202</name>
</gene>
<dbReference type="Pfam" id="PF13828">
    <property type="entry name" value="DUF4190"/>
    <property type="match status" value="1"/>
</dbReference>
<feature type="region of interest" description="Disordered" evidence="1">
    <location>
        <begin position="1"/>
        <end position="35"/>
    </location>
</feature>
<protein>
    <submittedName>
        <fullName evidence="4">Unannotated protein</fullName>
    </submittedName>
</protein>
<name>A0A6J6K8Q4_9ZZZZ</name>
<accession>A0A6J6K8Q4</accession>
<sequence length="112" mass="11571">MNSSTDGGSEQGFGQPQPGWPTPPSVQSSGSPDSSSAFGFAITSMVLGIVWVYWIGSILAVVFGHLALKQMKQSNNFRGKGFAIAGVALGWSWIGILTLIVVLAVVAVSTGS</sequence>